<evidence type="ECO:0000256" key="11">
    <source>
        <dbReference type="SAM" id="MobiDB-lite"/>
    </source>
</evidence>
<organism evidence="14 15">
    <name type="scientific">Pyrrhoderma noxium</name>
    <dbReference type="NCBI Taxonomy" id="2282107"/>
    <lineage>
        <taxon>Eukaryota</taxon>
        <taxon>Fungi</taxon>
        <taxon>Dikarya</taxon>
        <taxon>Basidiomycota</taxon>
        <taxon>Agaricomycotina</taxon>
        <taxon>Agaricomycetes</taxon>
        <taxon>Hymenochaetales</taxon>
        <taxon>Hymenochaetaceae</taxon>
        <taxon>Pyrrhoderma</taxon>
    </lineage>
</organism>
<evidence type="ECO:0000256" key="9">
    <source>
        <dbReference type="ARBA" id="ARBA00046271"/>
    </source>
</evidence>
<keyword evidence="3 10" id="KW-0653">Protein transport</keyword>
<gene>
    <name evidence="14" type="ORF">PNOK_0339200</name>
</gene>
<comment type="caution">
    <text evidence="14">The sequence shown here is derived from an EMBL/GenBank/DDBJ whole genome shotgun (WGS) entry which is preliminary data.</text>
</comment>
<evidence type="ECO:0000256" key="8">
    <source>
        <dbReference type="ARBA" id="ARBA00029691"/>
    </source>
</evidence>
<dbReference type="GO" id="GO:0005102">
    <property type="term" value="F:signaling receptor binding"/>
    <property type="evidence" value="ECO:0007669"/>
    <property type="project" value="TreeGrafter"/>
</dbReference>
<sequence length="433" mass="48082">MADDDGAANVNNELTSSASQVENAPTNASAELPASSPVIVDNRTTLIEHAHNFLNSPRIVHEDFAAKRRFLTEKGLSDVEIEGLLRELPPQLPAVPPRTYPKPPPSNLPYLLMGLFKVLTWVTGSSAVLILIYYRFLLPRLTRSALARRSLKEHQVSLLKQLNDSIAELKSTQKETFAVLPPPPPFRESEEYTDIHSLEKLEELEKERGEKGSINRETGVITIPPFTFLRCAIEGLAMKGKKLTKEELFTSLEEKFPWLQSEDGINYQTGLWNTLIENTRFTEEASEDGKPVWSYTPPSPPSPTSLESSLESLKSAISSATSTKATSTTLTSIPTSPNDRPSSSYHQSPFQRTQETLSEFLGYITTQTWQLFSTSMRMHSPGLGVSGNGTLQSPQQEEIRKEIRALKGLVLNRRTFAPASLRSPVHTSPVQSP</sequence>
<feature type="compositionally biased region" description="Low complexity" evidence="11">
    <location>
        <begin position="304"/>
        <end position="337"/>
    </location>
</feature>
<feature type="region of interest" description="Disordered" evidence="11">
    <location>
        <begin position="286"/>
        <end position="351"/>
    </location>
</feature>
<keyword evidence="6 10" id="KW-0576">Peroxisome</keyword>
<dbReference type="Pfam" id="PF04695">
    <property type="entry name" value="Pex14_N"/>
    <property type="match status" value="1"/>
</dbReference>
<dbReference type="GO" id="GO:1990429">
    <property type="term" value="C:peroxisomal importomer complex"/>
    <property type="evidence" value="ECO:0007669"/>
    <property type="project" value="TreeGrafter"/>
</dbReference>
<keyword evidence="12" id="KW-0812">Transmembrane</keyword>
<keyword evidence="4" id="KW-0811">Translocation</keyword>
<evidence type="ECO:0000256" key="1">
    <source>
        <dbReference type="ARBA" id="ARBA00005443"/>
    </source>
</evidence>
<reference evidence="14 15" key="1">
    <citation type="journal article" date="2017" name="Mol. Ecol.">
        <title>Comparative and population genomic landscape of Phellinus noxius: A hypervariable fungus causing root rot in trees.</title>
        <authorList>
            <person name="Chung C.L."/>
            <person name="Lee T.J."/>
            <person name="Akiba M."/>
            <person name="Lee H.H."/>
            <person name="Kuo T.H."/>
            <person name="Liu D."/>
            <person name="Ke H.M."/>
            <person name="Yokoi T."/>
            <person name="Roa M.B."/>
            <person name="Lu M.J."/>
            <person name="Chang Y.Y."/>
            <person name="Ann P.J."/>
            <person name="Tsai J.N."/>
            <person name="Chen C.Y."/>
            <person name="Tzean S.S."/>
            <person name="Ota Y."/>
            <person name="Hattori T."/>
            <person name="Sahashi N."/>
            <person name="Liou R.F."/>
            <person name="Kikuchi T."/>
            <person name="Tsai I.J."/>
        </authorList>
    </citation>
    <scope>NUCLEOTIDE SEQUENCE [LARGE SCALE GENOMIC DNA]</scope>
    <source>
        <strain evidence="14 15">FFPRI411160</strain>
    </source>
</reference>
<feature type="domain" description="Peroxisome membrane anchor protein Pex14p N-terminal" evidence="13">
    <location>
        <begin position="43"/>
        <end position="87"/>
    </location>
</feature>
<evidence type="ECO:0000256" key="12">
    <source>
        <dbReference type="SAM" id="Phobius"/>
    </source>
</evidence>
<evidence type="ECO:0000256" key="2">
    <source>
        <dbReference type="ARBA" id="ARBA00022448"/>
    </source>
</evidence>
<dbReference type="PANTHER" id="PTHR23058">
    <property type="entry name" value="PEROXISOMAL MEMBRANE PROTEIN PEX14"/>
    <property type="match status" value="1"/>
</dbReference>
<evidence type="ECO:0000256" key="5">
    <source>
        <dbReference type="ARBA" id="ARBA00023136"/>
    </source>
</evidence>
<dbReference type="InterPro" id="IPR025655">
    <property type="entry name" value="PEX14"/>
</dbReference>
<evidence type="ECO:0000256" key="3">
    <source>
        <dbReference type="ARBA" id="ARBA00022927"/>
    </source>
</evidence>
<dbReference type="AlphaFoldDB" id="A0A286UMT9"/>
<keyword evidence="2 10" id="KW-0813">Transport</keyword>
<dbReference type="GO" id="GO:0005778">
    <property type="term" value="C:peroxisomal membrane"/>
    <property type="evidence" value="ECO:0007669"/>
    <property type="project" value="UniProtKB-SubCell"/>
</dbReference>
<feature type="transmembrane region" description="Helical" evidence="12">
    <location>
        <begin position="110"/>
        <end position="134"/>
    </location>
</feature>
<dbReference type="PANTHER" id="PTHR23058:SF0">
    <property type="entry name" value="PEROXISOMAL MEMBRANE PROTEIN PEX14"/>
    <property type="match status" value="1"/>
</dbReference>
<dbReference type="InParanoid" id="A0A286UMT9"/>
<dbReference type="EMBL" id="NBII01000003">
    <property type="protein sequence ID" value="PAV20765.1"/>
    <property type="molecule type" value="Genomic_DNA"/>
</dbReference>
<evidence type="ECO:0000256" key="4">
    <source>
        <dbReference type="ARBA" id="ARBA00023010"/>
    </source>
</evidence>
<dbReference type="Gene3D" id="1.10.10.10">
    <property type="entry name" value="Winged helix-like DNA-binding domain superfamily/Winged helix DNA-binding domain"/>
    <property type="match status" value="1"/>
</dbReference>
<evidence type="ECO:0000259" key="13">
    <source>
        <dbReference type="Pfam" id="PF04695"/>
    </source>
</evidence>
<protein>
    <recommendedName>
        <fullName evidence="7 10">Peroxisomal membrane protein PEX14</fullName>
    </recommendedName>
    <alternativeName>
        <fullName evidence="8 10">Peroxin-14</fullName>
    </alternativeName>
</protein>
<evidence type="ECO:0000256" key="7">
    <source>
        <dbReference type="ARBA" id="ARBA00029502"/>
    </source>
</evidence>
<comment type="similarity">
    <text evidence="1 10">Belongs to the peroxin-14 family.</text>
</comment>
<feature type="compositionally biased region" description="Polar residues" evidence="11">
    <location>
        <begin position="338"/>
        <end position="351"/>
    </location>
</feature>
<dbReference type="InterPro" id="IPR006785">
    <property type="entry name" value="Pex14_N"/>
</dbReference>
<keyword evidence="12" id="KW-1133">Transmembrane helix</keyword>
<accession>A0A286UMT9</accession>
<dbReference type="InterPro" id="IPR036388">
    <property type="entry name" value="WH-like_DNA-bd_sf"/>
</dbReference>
<dbReference type="STRING" id="2282107.A0A286UMT9"/>
<comment type="subcellular location">
    <subcellularLocation>
        <location evidence="9 10">Peroxisome membrane</location>
    </subcellularLocation>
</comment>
<dbReference type="GO" id="GO:0016560">
    <property type="term" value="P:protein import into peroxisome matrix, docking"/>
    <property type="evidence" value="ECO:0007669"/>
    <property type="project" value="UniProtKB-UniRule"/>
</dbReference>
<name>A0A286UMT9_9AGAM</name>
<keyword evidence="15" id="KW-1185">Reference proteome</keyword>
<feature type="region of interest" description="Disordered" evidence="11">
    <location>
        <begin position="1"/>
        <end position="32"/>
    </location>
</feature>
<evidence type="ECO:0000313" key="14">
    <source>
        <dbReference type="EMBL" id="PAV20765.1"/>
    </source>
</evidence>
<evidence type="ECO:0000256" key="6">
    <source>
        <dbReference type="ARBA" id="ARBA00023140"/>
    </source>
</evidence>
<proteinExistence type="inferred from homology"/>
<feature type="compositionally biased region" description="Polar residues" evidence="11">
    <location>
        <begin position="9"/>
        <end position="29"/>
    </location>
</feature>
<comment type="function">
    <text evidence="10">Component of the PEX13-PEX14 docking complex, a translocon channel that specifically mediates the import of peroxisomal cargo proteins bound to PEX5 receptor. The PEX13-PEX14 docking complex forms a large import pore which can be opened to a diameter of about 9 nm. Mechanistically, PEX5 receptor along with cargo proteins associates with the PEX14 subunit of the PEX13-PEX14 docking complex in the cytosol, leading to the insertion of the receptor into the organelle membrane with the concomitant translocation of the cargo into the peroxisome matrix.</text>
</comment>
<dbReference type="OrthoDB" id="441517at2759"/>
<evidence type="ECO:0000256" key="10">
    <source>
        <dbReference type="RuleBase" id="RU367032"/>
    </source>
</evidence>
<dbReference type="Proteomes" id="UP000217199">
    <property type="component" value="Unassembled WGS sequence"/>
</dbReference>
<evidence type="ECO:0000313" key="15">
    <source>
        <dbReference type="Proteomes" id="UP000217199"/>
    </source>
</evidence>
<keyword evidence="5 10" id="KW-0472">Membrane</keyword>